<reference evidence="1 2" key="1">
    <citation type="journal article" date="2023" name="Plants (Basel)">
        <title>Bridging the Gap: Combining Genomics and Transcriptomics Approaches to Understand Stylosanthes scabra, an Orphan Legume from the Brazilian Caatinga.</title>
        <authorList>
            <person name="Ferreira-Neto J.R.C."/>
            <person name="da Silva M.D."/>
            <person name="Binneck E."/>
            <person name="de Melo N.F."/>
            <person name="da Silva R.H."/>
            <person name="de Melo A.L.T.M."/>
            <person name="Pandolfi V."/>
            <person name="Bustamante F.O."/>
            <person name="Brasileiro-Vidal A.C."/>
            <person name="Benko-Iseppon A.M."/>
        </authorList>
    </citation>
    <scope>NUCLEOTIDE SEQUENCE [LARGE SCALE GENOMIC DNA]</scope>
    <source>
        <tissue evidence="1">Leaves</tissue>
    </source>
</reference>
<feature type="non-terminal residue" evidence="1">
    <location>
        <position position="114"/>
    </location>
</feature>
<accession>A0ABU6WZ33</accession>
<comment type="caution">
    <text evidence="1">The sequence shown here is derived from an EMBL/GenBank/DDBJ whole genome shotgun (WGS) entry which is preliminary data.</text>
</comment>
<protein>
    <submittedName>
        <fullName evidence="1">Uncharacterized protein</fullName>
    </submittedName>
</protein>
<organism evidence="1 2">
    <name type="scientific">Stylosanthes scabra</name>
    <dbReference type="NCBI Taxonomy" id="79078"/>
    <lineage>
        <taxon>Eukaryota</taxon>
        <taxon>Viridiplantae</taxon>
        <taxon>Streptophyta</taxon>
        <taxon>Embryophyta</taxon>
        <taxon>Tracheophyta</taxon>
        <taxon>Spermatophyta</taxon>
        <taxon>Magnoliopsida</taxon>
        <taxon>eudicotyledons</taxon>
        <taxon>Gunneridae</taxon>
        <taxon>Pentapetalae</taxon>
        <taxon>rosids</taxon>
        <taxon>fabids</taxon>
        <taxon>Fabales</taxon>
        <taxon>Fabaceae</taxon>
        <taxon>Papilionoideae</taxon>
        <taxon>50 kb inversion clade</taxon>
        <taxon>dalbergioids sensu lato</taxon>
        <taxon>Dalbergieae</taxon>
        <taxon>Pterocarpus clade</taxon>
        <taxon>Stylosanthes</taxon>
    </lineage>
</organism>
<keyword evidence="2" id="KW-1185">Reference proteome</keyword>
<dbReference type="EMBL" id="JASCZI010186621">
    <property type="protein sequence ID" value="MED6190761.1"/>
    <property type="molecule type" value="Genomic_DNA"/>
</dbReference>
<gene>
    <name evidence="1" type="ORF">PIB30_109052</name>
</gene>
<dbReference type="Proteomes" id="UP001341840">
    <property type="component" value="Unassembled WGS sequence"/>
</dbReference>
<evidence type="ECO:0000313" key="1">
    <source>
        <dbReference type="EMBL" id="MED6190761.1"/>
    </source>
</evidence>
<proteinExistence type="predicted"/>
<sequence length="114" mass="13031">MSRSLPDPNLVPFDPEIERTLWQLRQVRRRLQFQNRDTLTRGGSFDSIIPFYTVDNTAHEEGTLYSSTTVSEHSLSVTGDNGMADDNNPRLTLRELQAPDLAFQALHARYPELN</sequence>
<name>A0ABU6WZ33_9FABA</name>
<evidence type="ECO:0000313" key="2">
    <source>
        <dbReference type="Proteomes" id="UP001341840"/>
    </source>
</evidence>